<keyword evidence="1" id="KW-0472">Membrane</keyword>
<dbReference type="AlphaFoldDB" id="I2CR43"/>
<dbReference type="PANTHER" id="PTHR34370">
    <property type="entry name" value="OS04G0600100 PROTEIN"/>
    <property type="match status" value="1"/>
</dbReference>
<feature type="chain" id="PRO_5003657063" evidence="2">
    <location>
        <begin position="26"/>
        <end position="264"/>
    </location>
</feature>
<reference evidence="3" key="1">
    <citation type="journal article" date="2012" name="Bioengineered">
        <title>Additional insights into the genome of the oleaginous model alga Nannochloropsis gaditana.</title>
        <authorList>
            <person name="Jinkerson R.E."/>
            <person name="Radakovits R."/>
            <person name="Posewitz M.C."/>
        </authorList>
    </citation>
    <scope>NUCLEOTIDE SEQUENCE</scope>
    <source>
        <strain evidence="3">CCMP526</strain>
    </source>
</reference>
<dbReference type="PANTHER" id="PTHR34370:SF1">
    <property type="entry name" value="OS04G0600100 PROTEIN"/>
    <property type="match status" value="1"/>
</dbReference>
<keyword evidence="1" id="KW-1133">Transmembrane helix</keyword>
<evidence type="ECO:0000256" key="2">
    <source>
        <dbReference type="SAM" id="SignalP"/>
    </source>
</evidence>
<dbReference type="EMBL" id="JU980313">
    <property type="protein sequence ID" value="AFJ69376.1"/>
    <property type="molecule type" value="mRNA"/>
</dbReference>
<evidence type="ECO:0000313" key="3">
    <source>
        <dbReference type="EMBL" id="AFJ69376.1"/>
    </source>
</evidence>
<evidence type="ECO:0000256" key="1">
    <source>
        <dbReference type="SAM" id="Phobius"/>
    </source>
</evidence>
<organism evidence="3">
    <name type="scientific">Nannochloropsis gaditana (strain CCMP526)</name>
    <name type="common">Green microalga</name>
    <name type="synonym">Microchloropsis gaditana</name>
    <dbReference type="NCBI Taxonomy" id="1093141"/>
    <lineage>
        <taxon>Eukaryota</taxon>
        <taxon>Sar</taxon>
        <taxon>Stramenopiles</taxon>
        <taxon>Ochrophyta</taxon>
        <taxon>Eustigmatophyceae</taxon>
        <taxon>Eustigmatales</taxon>
        <taxon>Monodopsidaceae</taxon>
        <taxon>Nannochloropsis</taxon>
    </lineage>
</organism>
<sequence>MPPQRNGSNSLLLLSLLLLALSALSYTPPLFPPRRHVWRTVSVRVPHVARVNGVHSLPPPTSSSCFPLTRRQPVQLASVAEPCCRQLSALRAVEIVDDTSSEDRPEEAPEGTGTFIWFRRWWKKTAKIDRKKLAALGASALCSYGLVSNINYCGTLCASYIIFTKKYNISPFAAGQWKNFLAVYGTLWAAMNFLRPLRVWIALGVTPYFEKIVETIRTKLNVKKSVALGITIFLVNVCGTFSFLGAGLYLSSLYTGVPLIPPRT</sequence>
<keyword evidence="1" id="KW-0812">Transmembrane</keyword>
<feature type="signal peptide" evidence="2">
    <location>
        <begin position="1"/>
        <end position="25"/>
    </location>
</feature>
<accession>I2CR43</accession>
<reference evidence="3" key="2">
    <citation type="journal article" date="2012" name="Nat. Commun.">
        <title>Draft genome sequence and genetic transformation of the oleaginous alga Nannochloropis gaditana.</title>
        <authorList>
            <person name="Radakovits R."/>
            <person name="Jinkerson R.E."/>
            <person name="Fuerstenberg S.I."/>
            <person name="Tae H."/>
            <person name="Settlage R.E."/>
            <person name="Boore J.L."/>
            <person name="Posewitz M.C."/>
        </authorList>
    </citation>
    <scope>NUCLEOTIDE SEQUENCE</scope>
    <source>
        <strain evidence="3">CCMP526</strain>
    </source>
</reference>
<name>I2CR43_NANGC</name>
<feature type="transmembrane region" description="Helical" evidence="1">
    <location>
        <begin position="226"/>
        <end position="250"/>
    </location>
</feature>
<gene>
    <name evidence="3" type="ORF">NGATSA_2016400</name>
</gene>
<proteinExistence type="evidence at transcript level"/>
<protein>
    <submittedName>
        <fullName evidence="3">Uncharacterized protein</fullName>
    </submittedName>
</protein>
<keyword evidence="2" id="KW-0732">Signal</keyword>